<dbReference type="OrthoDB" id="117402at2"/>
<keyword evidence="5" id="KW-1185">Reference proteome</keyword>
<dbReference type="InterPro" id="IPR012336">
    <property type="entry name" value="Thioredoxin-like_fold"/>
</dbReference>
<feature type="domain" description="Thioredoxin" evidence="3">
    <location>
        <begin position="35"/>
        <end position="231"/>
    </location>
</feature>
<keyword evidence="2" id="KW-1133">Transmembrane helix</keyword>
<dbReference type="AlphaFoldDB" id="A0A4S4FMI9"/>
<dbReference type="Gene3D" id="3.40.30.10">
    <property type="entry name" value="Glutaredoxin"/>
    <property type="match status" value="1"/>
</dbReference>
<accession>A0A4S4FMI9</accession>
<name>A0A4S4FMI9_9MICO</name>
<dbReference type="RefSeq" id="WP_136427441.1">
    <property type="nucleotide sequence ID" value="NZ_SSSM01000004.1"/>
</dbReference>
<evidence type="ECO:0000256" key="2">
    <source>
        <dbReference type="SAM" id="Phobius"/>
    </source>
</evidence>
<comment type="caution">
    <text evidence="4">The sequence shown here is derived from an EMBL/GenBank/DDBJ whole genome shotgun (WGS) entry which is preliminary data.</text>
</comment>
<dbReference type="InterPro" id="IPR036249">
    <property type="entry name" value="Thioredoxin-like_sf"/>
</dbReference>
<evidence type="ECO:0000313" key="4">
    <source>
        <dbReference type="EMBL" id="THG31032.1"/>
    </source>
</evidence>
<dbReference type="PANTHER" id="PTHR13887">
    <property type="entry name" value="GLUTATHIONE S-TRANSFERASE KAPPA"/>
    <property type="match status" value="1"/>
</dbReference>
<gene>
    <name evidence="4" type="ORF">E6C64_10570</name>
</gene>
<proteinExistence type="inferred from homology"/>
<evidence type="ECO:0000313" key="5">
    <source>
        <dbReference type="Proteomes" id="UP000309133"/>
    </source>
</evidence>
<dbReference type="SUPFAM" id="SSF52833">
    <property type="entry name" value="Thioredoxin-like"/>
    <property type="match status" value="1"/>
</dbReference>
<keyword evidence="2" id="KW-0472">Membrane</keyword>
<dbReference type="EMBL" id="SSSM01000004">
    <property type="protein sequence ID" value="THG31032.1"/>
    <property type="molecule type" value="Genomic_DNA"/>
</dbReference>
<keyword evidence="2" id="KW-0812">Transmembrane</keyword>
<sequence>MSTKPAVKRAAKRGRPLSRRAQVLISIAIAAALIVLTGVVVTVNNAQNVPAELDGGPALIRDTSHRLSDPELSSATLVEFLDFECESCGAAYPFVEQLREEYADQVTFIVRYFPIQSHRNSYNAAYAAEAAARQGKFEEMYARLFETQSGWGEKQESTPEVFRNLAVELELDMAQYDADIVDSELQERVAVDQQDGLALDVTGTPTFFLDGKKLEVSTTDEFIAAIDVAVRQ</sequence>
<dbReference type="InterPro" id="IPR013766">
    <property type="entry name" value="Thioredoxin_domain"/>
</dbReference>
<dbReference type="PANTHER" id="PTHR13887:SF55">
    <property type="entry name" value="SLR0313 PROTEIN"/>
    <property type="match status" value="1"/>
</dbReference>
<dbReference type="PROSITE" id="PS51352">
    <property type="entry name" value="THIOREDOXIN_2"/>
    <property type="match status" value="1"/>
</dbReference>
<feature type="transmembrane region" description="Helical" evidence="2">
    <location>
        <begin position="21"/>
        <end position="43"/>
    </location>
</feature>
<dbReference type="Pfam" id="PF13462">
    <property type="entry name" value="Thioredoxin_4"/>
    <property type="match status" value="1"/>
</dbReference>
<organism evidence="4 5">
    <name type="scientific">Naasia lichenicola</name>
    <dbReference type="NCBI Taxonomy" id="2565933"/>
    <lineage>
        <taxon>Bacteria</taxon>
        <taxon>Bacillati</taxon>
        <taxon>Actinomycetota</taxon>
        <taxon>Actinomycetes</taxon>
        <taxon>Micrococcales</taxon>
        <taxon>Microbacteriaceae</taxon>
        <taxon>Naasia</taxon>
    </lineage>
</organism>
<reference evidence="4 5" key="1">
    <citation type="submission" date="2019-04" db="EMBL/GenBank/DDBJ databases">
        <authorList>
            <person name="Jiang L."/>
        </authorList>
    </citation>
    <scope>NUCLEOTIDE SEQUENCE [LARGE SCALE GENOMIC DNA]</scope>
    <source>
        <strain evidence="4 5">YIM 131853</strain>
    </source>
</reference>
<protein>
    <submittedName>
        <fullName evidence="4">Disulfide bond formation protein DsbA</fullName>
    </submittedName>
</protein>
<dbReference type="Proteomes" id="UP000309133">
    <property type="component" value="Unassembled WGS sequence"/>
</dbReference>
<comment type="similarity">
    <text evidence="1">Belongs to the thioredoxin family. DsbA subfamily.</text>
</comment>
<evidence type="ECO:0000259" key="3">
    <source>
        <dbReference type="PROSITE" id="PS51352"/>
    </source>
</evidence>
<evidence type="ECO:0000256" key="1">
    <source>
        <dbReference type="ARBA" id="ARBA00005791"/>
    </source>
</evidence>